<evidence type="ECO:0008006" key="3">
    <source>
        <dbReference type="Google" id="ProtNLM"/>
    </source>
</evidence>
<name>A0A8J3VMV5_9ACTN</name>
<proteinExistence type="predicted"/>
<dbReference type="GO" id="GO:0003677">
    <property type="term" value="F:DNA binding"/>
    <property type="evidence" value="ECO:0007669"/>
    <property type="project" value="InterPro"/>
</dbReference>
<dbReference type="Gene3D" id="3.30.1310.10">
    <property type="entry name" value="Nucleoid-associated protein YbaB-like domain"/>
    <property type="match status" value="1"/>
</dbReference>
<dbReference type="Pfam" id="PF02575">
    <property type="entry name" value="YbaB_DNA_bd"/>
    <property type="match status" value="1"/>
</dbReference>
<dbReference type="InterPro" id="IPR036894">
    <property type="entry name" value="YbaB-like_sf"/>
</dbReference>
<accession>A0A8J3VMV5</accession>
<organism evidence="1 2">
    <name type="scientific">Rhizocola hellebori</name>
    <dbReference type="NCBI Taxonomy" id="1392758"/>
    <lineage>
        <taxon>Bacteria</taxon>
        <taxon>Bacillati</taxon>
        <taxon>Actinomycetota</taxon>
        <taxon>Actinomycetes</taxon>
        <taxon>Micromonosporales</taxon>
        <taxon>Micromonosporaceae</taxon>
        <taxon>Rhizocola</taxon>
    </lineage>
</organism>
<dbReference type="InterPro" id="IPR004401">
    <property type="entry name" value="YbaB/EbfC"/>
</dbReference>
<keyword evidence="2" id="KW-1185">Reference proteome</keyword>
<dbReference type="EMBL" id="BONY01000137">
    <property type="protein sequence ID" value="GIH11503.1"/>
    <property type="molecule type" value="Genomic_DNA"/>
</dbReference>
<dbReference type="Proteomes" id="UP000612899">
    <property type="component" value="Unassembled WGS sequence"/>
</dbReference>
<sequence length="109" mass="12144">MPREIDDAWIEEAISAYRRIEEKQVSFTQALSRLEVAVRSPDESVEVIVGADGAVRRVTVLGSLQAMSNAELSRSIQQATSAAHEAAEWARRKLYDETFGDYDSLRSAI</sequence>
<comment type="caution">
    <text evidence="1">The sequence shown here is derived from an EMBL/GenBank/DDBJ whole genome shotgun (WGS) entry which is preliminary data.</text>
</comment>
<evidence type="ECO:0000313" key="1">
    <source>
        <dbReference type="EMBL" id="GIH11503.1"/>
    </source>
</evidence>
<gene>
    <name evidence="1" type="ORF">Rhe02_95700</name>
</gene>
<protein>
    <recommendedName>
        <fullName evidence="3">YbaB/EbfC family DNA-binding protein</fullName>
    </recommendedName>
</protein>
<reference evidence="1" key="1">
    <citation type="submission" date="2021-01" db="EMBL/GenBank/DDBJ databases">
        <title>Whole genome shotgun sequence of Rhizocola hellebori NBRC 109834.</title>
        <authorList>
            <person name="Komaki H."/>
            <person name="Tamura T."/>
        </authorList>
    </citation>
    <scope>NUCLEOTIDE SEQUENCE</scope>
    <source>
        <strain evidence="1">NBRC 109834</strain>
    </source>
</reference>
<evidence type="ECO:0000313" key="2">
    <source>
        <dbReference type="Proteomes" id="UP000612899"/>
    </source>
</evidence>
<dbReference type="RefSeq" id="WP_203915219.1">
    <property type="nucleotide sequence ID" value="NZ_BONY01000137.1"/>
</dbReference>
<dbReference type="AlphaFoldDB" id="A0A8J3VMV5"/>
<dbReference type="SUPFAM" id="SSF82607">
    <property type="entry name" value="YbaB-like"/>
    <property type="match status" value="1"/>
</dbReference>